<dbReference type="AlphaFoldDB" id="V2W461"/>
<evidence type="ECO:0000313" key="2">
    <source>
        <dbReference type="Proteomes" id="UP000017559"/>
    </source>
</evidence>
<dbReference type="HOGENOM" id="CLU_1219978_0_0_1"/>
<dbReference type="EMBL" id="AWSO01002361">
    <property type="protein sequence ID" value="ESK81588.1"/>
    <property type="molecule type" value="Genomic_DNA"/>
</dbReference>
<name>V2W461_MONRO</name>
<accession>V2W461</accession>
<reference evidence="1 2" key="1">
    <citation type="journal article" date="2014" name="BMC Genomics">
        <title>Genome and secretome analysis of the hemibiotrophic fungal pathogen, Moniliophthora roreri, which causes frosty pod rot disease of cacao: mechanisms of the biotrophic and necrotrophic phases.</title>
        <authorList>
            <person name="Meinhardt L.W."/>
            <person name="Costa G.G.L."/>
            <person name="Thomazella D.P.T."/>
            <person name="Teixeira P.J.P.L."/>
            <person name="Carazzolle M.F."/>
            <person name="Schuster S.C."/>
            <person name="Carlson J.E."/>
            <person name="Guiltinan M.J."/>
            <person name="Mieczkowski P."/>
            <person name="Farmer A."/>
            <person name="Ramaraj T."/>
            <person name="Crozier J."/>
            <person name="Davis R.E."/>
            <person name="Shao J."/>
            <person name="Melnick R.L."/>
            <person name="Pereira G.A.G."/>
            <person name="Bailey B.A."/>
        </authorList>
    </citation>
    <scope>NUCLEOTIDE SEQUENCE [LARGE SCALE GENOMIC DNA]</scope>
    <source>
        <strain evidence="1 2">MCA 2997</strain>
    </source>
</reference>
<proteinExistence type="predicted"/>
<dbReference type="KEGG" id="mrr:Moror_11139"/>
<gene>
    <name evidence="1" type="ORF">Moror_11139</name>
</gene>
<dbReference type="Proteomes" id="UP000017559">
    <property type="component" value="Unassembled WGS sequence"/>
</dbReference>
<sequence>MSIHDSQLSVRGTLNNVRGDQVNHNHTTITHIYGDDTKVTERTIFGQFENVKRGYVIGVKELGSVNLSKWDRHKNGKWVWQRRKSARKTISTVQVHPDQQSKFTAITYEGEDAQEAWKKDFKQFSCASRTGMFQLFGINRSEIPMLIFHHGAHHKLPSVNNIPQTRTSRIDPSGPFLHQVIMDGHVHGISEAEQGMHELGFMDGHEKRDSLQWTRRTSCQLSRAAQR</sequence>
<comment type="caution">
    <text evidence="1">The sequence shown here is derived from an EMBL/GenBank/DDBJ whole genome shotgun (WGS) entry which is preliminary data.</text>
</comment>
<organism evidence="1 2">
    <name type="scientific">Moniliophthora roreri (strain MCA 2997)</name>
    <name type="common">Cocoa frosty pod rot fungus</name>
    <name type="synonym">Crinipellis roreri</name>
    <dbReference type="NCBI Taxonomy" id="1381753"/>
    <lineage>
        <taxon>Eukaryota</taxon>
        <taxon>Fungi</taxon>
        <taxon>Dikarya</taxon>
        <taxon>Basidiomycota</taxon>
        <taxon>Agaricomycotina</taxon>
        <taxon>Agaricomycetes</taxon>
        <taxon>Agaricomycetidae</taxon>
        <taxon>Agaricales</taxon>
        <taxon>Marasmiineae</taxon>
        <taxon>Marasmiaceae</taxon>
        <taxon>Moniliophthora</taxon>
    </lineage>
</organism>
<protein>
    <submittedName>
        <fullName evidence="1">Uncharacterized protein</fullName>
    </submittedName>
</protein>
<evidence type="ECO:0000313" key="1">
    <source>
        <dbReference type="EMBL" id="ESK81588.1"/>
    </source>
</evidence>
<dbReference type="OrthoDB" id="3065426at2759"/>
<keyword evidence="2" id="KW-1185">Reference proteome</keyword>